<dbReference type="InterPro" id="IPR001387">
    <property type="entry name" value="Cro/C1-type_HTH"/>
</dbReference>
<dbReference type="SMART" id="SM00530">
    <property type="entry name" value="HTH_XRE"/>
    <property type="match status" value="1"/>
</dbReference>
<comment type="caution">
    <text evidence="2">The sequence shown here is derived from an EMBL/GenBank/DDBJ whole genome shotgun (WGS) entry which is preliminary data.</text>
</comment>
<dbReference type="GO" id="GO:0003677">
    <property type="term" value="F:DNA binding"/>
    <property type="evidence" value="ECO:0007669"/>
    <property type="project" value="InterPro"/>
</dbReference>
<accession>A0A7C1H4Z9</accession>
<evidence type="ECO:0000259" key="1">
    <source>
        <dbReference type="PROSITE" id="PS50943"/>
    </source>
</evidence>
<dbReference type="InterPro" id="IPR010982">
    <property type="entry name" value="Lambda_DNA-bd_dom_sf"/>
</dbReference>
<feature type="domain" description="HTH cro/C1-type" evidence="1">
    <location>
        <begin position="54"/>
        <end position="109"/>
    </location>
</feature>
<organism evidence="2">
    <name type="scientific">Mesotoga infera</name>
    <dbReference type="NCBI Taxonomy" id="1236046"/>
    <lineage>
        <taxon>Bacteria</taxon>
        <taxon>Thermotogati</taxon>
        <taxon>Thermotogota</taxon>
        <taxon>Thermotogae</taxon>
        <taxon>Kosmotogales</taxon>
        <taxon>Kosmotogaceae</taxon>
        <taxon>Mesotoga</taxon>
    </lineage>
</organism>
<dbReference type="Proteomes" id="UP000886198">
    <property type="component" value="Unassembled WGS sequence"/>
</dbReference>
<evidence type="ECO:0000313" key="2">
    <source>
        <dbReference type="EMBL" id="HDP78645.1"/>
    </source>
</evidence>
<gene>
    <name evidence="2" type="ORF">ENN47_10795</name>
</gene>
<sequence>MFSWGEGDRKRRMNTENPEPLFKRDSELLLESADDDTRFELNLISVMTDISAALINYRADNSLSQKELAEKLECSQAMVSKIESGDYNFTIRKLFDVVNKLGGRVSFEIDFKDGTSVPDSSEERVSIWEYVGNQSIKGMKNSA</sequence>
<dbReference type="PROSITE" id="PS50943">
    <property type="entry name" value="HTH_CROC1"/>
    <property type="match status" value="1"/>
</dbReference>
<protein>
    <submittedName>
        <fullName evidence="2">XRE family transcriptional regulator</fullName>
    </submittedName>
</protein>
<dbReference type="CDD" id="cd00093">
    <property type="entry name" value="HTH_XRE"/>
    <property type="match status" value="1"/>
</dbReference>
<reference evidence="2" key="1">
    <citation type="journal article" date="2020" name="mSystems">
        <title>Genome- and Community-Level Interaction Insights into Carbon Utilization and Element Cycling Functions of Hydrothermarchaeota in Hydrothermal Sediment.</title>
        <authorList>
            <person name="Zhou Z."/>
            <person name="Liu Y."/>
            <person name="Xu W."/>
            <person name="Pan J."/>
            <person name="Luo Z.H."/>
            <person name="Li M."/>
        </authorList>
    </citation>
    <scope>NUCLEOTIDE SEQUENCE [LARGE SCALE GENOMIC DNA]</scope>
    <source>
        <strain evidence="2">SpSt-1179</strain>
    </source>
</reference>
<dbReference type="EMBL" id="DSBT01000333">
    <property type="protein sequence ID" value="HDP78645.1"/>
    <property type="molecule type" value="Genomic_DNA"/>
</dbReference>
<dbReference type="Pfam" id="PF01381">
    <property type="entry name" value="HTH_3"/>
    <property type="match status" value="1"/>
</dbReference>
<name>A0A7C1H4Z9_9BACT</name>
<dbReference type="AlphaFoldDB" id="A0A7C1H4Z9"/>
<dbReference type="Gene3D" id="1.10.260.40">
    <property type="entry name" value="lambda repressor-like DNA-binding domains"/>
    <property type="match status" value="1"/>
</dbReference>
<dbReference type="SUPFAM" id="SSF47413">
    <property type="entry name" value="lambda repressor-like DNA-binding domains"/>
    <property type="match status" value="1"/>
</dbReference>
<proteinExistence type="predicted"/>